<evidence type="ECO:0000313" key="3">
    <source>
        <dbReference type="Proteomes" id="UP001056291"/>
    </source>
</evidence>
<evidence type="ECO:0000256" key="1">
    <source>
        <dbReference type="ARBA" id="ARBA00022679"/>
    </source>
</evidence>
<protein>
    <submittedName>
        <fullName evidence="2">CoA transferase</fullName>
    </submittedName>
</protein>
<reference evidence="2" key="1">
    <citation type="submission" date="2022-06" db="EMBL/GenBank/DDBJ databases">
        <title>Sneathiella actinostolidae sp. nov., isolated from a sea anemonein the Western Pacific Ocean.</title>
        <authorList>
            <person name="Wei M.J."/>
        </authorList>
    </citation>
    <scope>NUCLEOTIDE SEQUENCE</scope>
    <source>
        <strain evidence="2">PHK-P5</strain>
    </source>
</reference>
<sequence length="410" mass="44814">MDETGSKMGEASGKGPLSGLRILDIATIIAGPFAGTLLADFGADVVKLELPETGDGMRGFPPFKEGKSLWWKAANRGKKFGTLDLRKKEGAELLLKMLPKFDVLIENFRPGTLEKWGLDQATLWKANPKLVILRVTAFGQYGPYVDQPGFARIFEAMGGLTHITGEPEGLPMHTGYPLSDAIGGLFGAMSILAALFQVARHPKQVGEEIDLSLTEATFRLLDFLAVEYDQLGTVRERSGNRNQYSAPSDVYMTSDKCYVSLAGSTNSTFLANACAIGRPELVEDPRFSSNGLRVQNAVELDRLFGGFIASHTLEEVLEAFSKAKGTIAPIYSVDQIFKDPQYTAREAIVSVPDDDFGSVRLQAVTPKFTRYPGNIRWTAKNLGANNVALYENLLGMSVDEINAYRERGII</sequence>
<organism evidence="2 3">
    <name type="scientific">Sneathiella marina</name>
    <dbReference type="NCBI Taxonomy" id="2950108"/>
    <lineage>
        <taxon>Bacteria</taxon>
        <taxon>Pseudomonadati</taxon>
        <taxon>Pseudomonadota</taxon>
        <taxon>Alphaproteobacteria</taxon>
        <taxon>Sneathiellales</taxon>
        <taxon>Sneathiellaceae</taxon>
        <taxon>Sneathiella</taxon>
    </lineage>
</organism>
<dbReference type="Pfam" id="PF02515">
    <property type="entry name" value="CoA_transf_3"/>
    <property type="match status" value="1"/>
</dbReference>
<dbReference type="Gene3D" id="3.30.1540.10">
    <property type="entry name" value="formyl-coa transferase, domain 3"/>
    <property type="match status" value="1"/>
</dbReference>
<keyword evidence="1 2" id="KW-0808">Transferase</keyword>
<dbReference type="PANTHER" id="PTHR48207">
    <property type="entry name" value="SUCCINATE--HYDROXYMETHYLGLUTARATE COA-TRANSFERASE"/>
    <property type="match status" value="1"/>
</dbReference>
<evidence type="ECO:0000313" key="2">
    <source>
        <dbReference type="EMBL" id="USG62495.1"/>
    </source>
</evidence>
<dbReference type="Proteomes" id="UP001056291">
    <property type="component" value="Chromosome"/>
</dbReference>
<accession>A0ABY4W5M1</accession>
<dbReference type="Gene3D" id="3.40.50.10540">
    <property type="entry name" value="Crotonobetainyl-coa:carnitine coa-transferase, domain 1"/>
    <property type="match status" value="1"/>
</dbReference>
<dbReference type="InterPro" id="IPR023606">
    <property type="entry name" value="CoA-Trfase_III_dom_1_sf"/>
</dbReference>
<dbReference type="RefSeq" id="WP_251936298.1">
    <property type="nucleotide sequence ID" value="NZ_CP098747.1"/>
</dbReference>
<gene>
    <name evidence="2" type="ORF">NBZ79_05850</name>
</gene>
<dbReference type="InterPro" id="IPR050483">
    <property type="entry name" value="CoA-transferase_III_domain"/>
</dbReference>
<dbReference type="GO" id="GO:0016740">
    <property type="term" value="F:transferase activity"/>
    <property type="evidence" value="ECO:0007669"/>
    <property type="project" value="UniProtKB-KW"/>
</dbReference>
<dbReference type="PANTHER" id="PTHR48207:SF3">
    <property type="entry name" value="SUCCINATE--HYDROXYMETHYLGLUTARATE COA-TRANSFERASE"/>
    <property type="match status" value="1"/>
</dbReference>
<dbReference type="InterPro" id="IPR003673">
    <property type="entry name" value="CoA-Trfase_fam_III"/>
</dbReference>
<proteinExistence type="predicted"/>
<dbReference type="InterPro" id="IPR044855">
    <property type="entry name" value="CoA-Trfase_III_dom3_sf"/>
</dbReference>
<keyword evidence="3" id="KW-1185">Reference proteome</keyword>
<name>A0ABY4W5M1_9PROT</name>
<dbReference type="EMBL" id="CP098747">
    <property type="protein sequence ID" value="USG62495.1"/>
    <property type="molecule type" value="Genomic_DNA"/>
</dbReference>
<dbReference type="SUPFAM" id="SSF89796">
    <property type="entry name" value="CoA-transferase family III (CaiB/BaiF)"/>
    <property type="match status" value="1"/>
</dbReference>